<reference evidence="2 3" key="1">
    <citation type="submission" date="2023-01" db="EMBL/GenBank/DDBJ databases">
        <authorList>
            <person name="Whitehead M."/>
        </authorList>
    </citation>
    <scope>NUCLEOTIDE SEQUENCE [LARGE SCALE GENOMIC DNA]</scope>
</reference>
<evidence type="ECO:0000313" key="3">
    <source>
        <dbReference type="Proteomes" id="UP001160148"/>
    </source>
</evidence>
<dbReference type="Proteomes" id="UP001160148">
    <property type="component" value="Unassembled WGS sequence"/>
</dbReference>
<comment type="caution">
    <text evidence="2">The sequence shown here is derived from an EMBL/GenBank/DDBJ whole genome shotgun (WGS) entry which is preliminary data.</text>
</comment>
<evidence type="ECO:0000256" key="1">
    <source>
        <dbReference type="SAM" id="MobiDB-lite"/>
    </source>
</evidence>
<feature type="compositionally biased region" description="Basic and acidic residues" evidence="1">
    <location>
        <begin position="1"/>
        <end position="24"/>
    </location>
</feature>
<dbReference type="EMBL" id="CARXXK010000002">
    <property type="protein sequence ID" value="CAI6357982.1"/>
    <property type="molecule type" value="Genomic_DNA"/>
</dbReference>
<dbReference type="AlphaFoldDB" id="A0AAV0WQ63"/>
<sequence>MDGHGQREHQRPEFGSARLERVAEYTEPLRVPGELEYPEHPEHAERDESTGHVVVVRDAQTYVVRQDGHHVDDAHDAAHELAPVRGCEQPQQILSGEYHHAGRVQAEEHDLVAFAARQCAHAAGPVAAWHRLHHVGHDGHGDEEAGDVVEDECRGGRVWIAERPPHLLPDVGELRQVLVAVLRQLVVHQPLSVLALPVPVVLVAAVADDVWQYAEERQFLVVAGQALVLRVMQLAGTVVVEYVPEYVRVPVEEVLLAVFVVRNSRSLDPSNVSGYFSTVFRHVSNRRPETLISSFSSSILRRSLGTGGGGSGCVAIGTQPMAAARANGSQAATEAMLCGGMTVSTAAAGPVVLV</sequence>
<protein>
    <submittedName>
        <fullName evidence="2">Uncharacterized protein</fullName>
    </submittedName>
</protein>
<keyword evidence="3" id="KW-1185">Reference proteome</keyword>
<accession>A0AAV0WQ63</accession>
<gene>
    <name evidence="2" type="ORF">MEUPH1_LOCUS13547</name>
</gene>
<name>A0AAV0WQ63_9HEMI</name>
<evidence type="ECO:0000313" key="2">
    <source>
        <dbReference type="EMBL" id="CAI6357982.1"/>
    </source>
</evidence>
<organism evidence="2 3">
    <name type="scientific">Macrosiphum euphorbiae</name>
    <name type="common">potato aphid</name>
    <dbReference type="NCBI Taxonomy" id="13131"/>
    <lineage>
        <taxon>Eukaryota</taxon>
        <taxon>Metazoa</taxon>
        <taxon>Ecdysozoa</taxon>
        <taxon>Arthropoda</taxon>
        <taxon>Hexapoda</taxon>
        <taxon>Insecta</taxon>
        <taxon>Pterygota</taxon>
        <taxon>Neoptera</taxon>
        <taxon>Paraneoptera</taxon>
        <taxon>Hemiptera</taxon>
        <taxon>Sternorrhyncha</taxon>
        <taxon>Aphidomorpha</taxon>
        <taxon>Aphidoidea</taxon>
        <taxon>Aphididae</taxon>
        <taxon>Macrosiphini</taxon>
        <taxon>Macrosiphum</taxon>
    </lineage>
</organism>
<feature type="region of interest" description="Disordered" evidence="1">
    <location>
        <begin position="1"/>
        <end position="35"/>
    </location>
</feature>
<proteinExistence type="predicted"/>